<dbReference type="Pfam" id="PF08241">
    <property type="entry name" value="Methyltransf_11"/>
    <property type="match status" value="1"/>
</dbReference>
<gene>
    <name evidence="3" type="ORF">ACFOSH_42640</name>
</gene>
<keyword evidence="1 3" id="KW-0808">Transferase</keyword>
<sequence length="268" mass="29540">MTEASRSTGTSMGYREWFSHRYSEEQRRHSSLAEVYDPASIRVLASLDIKPQWRCLDAGCGGGTIASWLARQAHQGQTVACDLDLTLFAAEPSPLLHPIACDIGVADFAPESYDLIHARLLLQHLANREQVLDRMVSWLAPGGWLVVADAFDLAATSTAHPRYAAFHEALYQTLDAQTSTRPSWGRGYPEPLVRRGLIDIGVDVITEPVRGGEPYAQLLHESLGRLRPLLRTQGADESELDAVLAQLRDPGFWDLGYALVIAKGRKPA</sequence>
<evidence type="ECO:0000256" key="1">
    <source>
        <dbReference type="ARBA" id="ARBA00022679"/>
    </source>
</evidence>
<dbReference type="PANTHER" id="PTHR43861:SF3">
    <property type="entry name" value="PUTATIVE (AFU_ORTHOLOGUE AFUA_2G14390)-RELATED"/>
    <property type="match status" value="1"/>
</dbReference>
<protein>
    <submittedName>
        <fullName evidence="3">Class I SAM-dependent methyltransferase</fullName>
        <ecNumber evidence="3">2.1.1.-</ecNumber>
    </submittedName>
</protein>
<dbReference type="EC" id="2.1.1.-" evidence="3"/>
<evidence type="ECO:0000313" key="4">
    <source>
        <dbReference type="Proteomes" id="UP001595645"/>
    </source>
</evidence>
<dbReference type="SUPFAM" id="SSF53335">
    <property type="entry name" value="S-adenosyl-L-methionine-dependent methyltransferases"/>
    <property type="match status" value="1"/>
</dbReference>
<organism evidence="3 4">
    <name type="scientific">Amycolatopsis speibonae</name>
    <dbReference type="NCBI Taxonomy" id="1450224"/>
    <lineage>
        <taxon>Bacteria</taxon>
        <taxon>Bacillati</taxon>
        <taxon>Actinomycetota</taxon>
        <taxon>Actinomycetes</taxon>
        <taxon>Pseudonocardiales</taxon>
        <taxon>Pseudonocardiaceae</taxon>
        <taxon>Amycolatopsis</taxon>
    </lineage>
</organism>
<evidence type="ECO:0000259" key="2">
    <source>
        <dbReference type="Pfam" id="PF08241"/>
    </source>
</evidence>
<dbReference type="PANTHER" id="PTHR43861">
    <property type="entry name" value="TRANS-ACONITATE 2-METHYLTRANSFERASE-RELATED"/>
    <property type="match status" value="1"/>
</dbReference>
<dbReference type="EMBL" id="JBHRWK010000143">
    <property type="protein sequence ID" value="MFC3456165.1"/>
    <property type="molecule type" value="Genomic_DNA"/>
</dbReference>
<dbReference type="Proteomes" id="UP001595645">
    <property type="component" value="Unassembled WGS sequence"/>
</dbReference>
<dbReference type="GO" id="GO:0032259">
    <property type="term" value="P:methylation"/>
    <property type="evidence" value="ECO:0007669"/>
    <property type="project" value="UniProtKB-KW"/>
</dbReference>
<keyword evidence="4" id="KW-1185">Reference proteome</keyword>
<dbReference type="RefSeq" id="WP_378247273.1">
    <property type="nucleotide sequence ID" value="NZ_JBHRWK010000143.1"/>
</dbReference>
<keyword evidence="3" id="KW-0489">Methyltransferase</keyword>
<dbReference type="InterPro" id="IPR029063">
    <property type="entry name" value="SAM-dependent_MTases_sf"/>
</dbReference>
<proteinExistence type="predicted"/>
<feature type="domain" description="Methyltransferase type 11" evidence="2">
    <location>
        <begin position="56"/>
        <end position="147"/>
    </location>
</feature>
<evidence type="ECO:0000313" key="3">
    <source>
        <dbReference type="EMBL" id="MFC3456165.1"/>
    </source>
</evidence>
<accession>A0ABV7PC47</accession>
<reference evidence="4" key="1">
    <citation type="journal article" date="2019" name="Int. J. Syst. Evol. Microbiol.">
        <title>The Global Catalogue of Microorganisms (GCM) 10K type strain sequencing project: providing services to taxonomists for standard genome sequencing and annotation.</title>
        <authorList>
            <consortium name="The Broad Institute Genomics Platform"/>
            <consortium name="The Broad Institute Genome Sequencing Center for Infectious Disease"/>
            <person name="Wu L."/>
            <person name="Ma J."/>
        </authorList>
    </citation>
    <scope>NUCLEOTIDE SEQUENCE [LARGE SCALE GENOMIC DNA]</scope>
    <source>
        <strain evidence="4">CGMCC 4.7676</strain>
    </source>
</reference>
<dbReference type="CDD" id="cd02440">
    <property type="entry name" value="AdoMet_MTases"/>
    <property type="match status" value="1"/>
</dbReference>
<dbReference type="Gene3D" id="3.40.50.150">
    <property type="entry name" value="Vaccinia Virus protein VP39"/>
    <property type="match status" value="1"/>
</dbReference>
<comment type="caution">
    <text evidence="3">The sequence shown here is derived from an EMBL/GenBank/DDBJ whole genome shotgun (WGS) entry which is preliminary data.</text>
</comment>
<dbReference type="GO" id="GO:0008168">
    <property type="term" value="F:methyltransferase activity"/>
    <property type="evidence" value="ECO:0007669"/>
    <property type="project" value="UniProtKB-KW"/>
</dbReference>
<name>A0ABV7PC47_9PSEU</name>
<dbReference type="InterPro" id="IPR013216">
    <property type="entry name" value="Methyltransf_11"/>
</dbReference>